<gene>
    <name evidence="6" type="ORF">OTU49_012821</name>
</gene>
<dbReference type="SUPFAM" id="SSF117892">
    <property type="entry name" value="Band 7/SPFH domain"/>
    <property type="match status" value="1"/>
</dbReference>
<dbReference type="GO" id="GO:0016600">
    <property type="term" value="C:flotillin complex"/>
    <property type="evidence" value="ECO:0007669"/>
    <property type="project" value="TreeGrafter"/>
</dbReference>
<comment type="caution">
    <text evidence="6">The sequence shown here is derived from an EMBL/GenBank/DDBJ whole genome shotgun (WGS) entry which is preliminary data.</text>
</comment>
<dbReference type="Proteomes" id="UP001445076">
    <property type="component" value="Unassembled WGS sequence"/>
</dbReference>
<name>A0AAW0YGM9_CHEQU</name>
<dbReference type="GO" id="GO:0002020">
    <property type="term" value="F:protease binding"/>
    <property type="evidence" value="ECO:0007669"/>
    <property type="project" value="TreeGrafter"/>
</dbReference>
<dbReference type="InterPro" id="IPR036013">
    <property type="entry name" value="Band_7/SPFH_dom_sf"/>
</dbReference>
<sequence>MVFPIFLTCGPNEVLVVSGFGYSKPVMLTGGCVMAFPCLQRWQRLSLNVMTIRVDSPAVYTSQGVSIKVTGVAQVKISTQHPQLLAVACENFLEKSKQEIVDLITETLEGHQRAILGTMTVEEIYKNRELFNTRVFEVAFKDLYNLGLHVISYTVRDLTDDLGYLQALGMSQTAQVKRDAKIGEAIAKRDTVIKNCLAYEQLVMVKFANETLIAKAERDYNVQKLIYDKEVKTKEAEANLAYQLQCSKINQKIREENMETKVVEKKGKILVAEQEITRRQKQLDSTVRQPAEAEKYRMETIATALKTKTLLEVEAEAEAKSLKADAEASAIN</sequence>
<dbReference type="PANTHER" id="PTHR13806:SF46">
    <property type="entry name" value="FLOTILLIN-1-RELATED"/>
    <property type="match status" value="1"/>
</dbReference>
<dbReference type="Gene3D" id="3.30.479.30">
    <property type="entry name" value="Band 7 domain"/>
    <property type="match status" value="1"/>
</dbReference>
<dbReference type="AlphaFoldDB" id="A0AAW0YGM9"/>
<organism evidence="6 7">
    <name type="scientific">Cherax quadricarinatus</name>
    <name type="common">Australian red claw crayfish</name>
    <dbReference type="NCBI Taxonomy" id="27406"/>
    <lineage>
        <taxon>Eukaryota</taxon>
        <taxon>Metazoa</taxon>
        <taxon>Ecdysozoa</taxon>
        <taxon>Arthropoda</taxon>
        <taxon>Crustacea</taxon>
        <taxon>Multicrustacea</taxon>
        <taxon>Malacostraca</taxon>
        <taxon>Eumalacostraca</taxon>
        <taxon>Eucarida</taxon>
        <taxon>Decapoda</taxon>
        <taxon>Pleocyemata</taxon>
        <taxon>Astacidea</taxon>
        <taxon>Parastacoidea</taxon>
        <taxon>Parastacidae</taxon>
        <taxon>Cherax</taxon>
    </lineage>
</organism>
<protein>
    <recommendedName>
        <fullName evidence="5">Band 7 domain-containing protein</fullName>
    </recommendedName>
</protein>
<dbReference type="GO" id="GO:0031410">
    <property type="term" value="C:cytoplasmic vesicle"/>
    <property type="evidence" value="ECO:0007669"/>
    <property type="project" value="TreeGrafter"/>
</dbReference>
<dbReference type="CDD" id="cd03399">
    <property type="entry name" value="SPFH_flotillin"/>
    <property type="match status" value="1"/>
</dbReference>
<evidence type="ECO:0000256" key="4">
    <source>
        <dbReference type="RuleBase" id="RU366054"/>
    </source>
</evidence>
<keyword evidence="7" id="KW-1185">Reference proteome</keyword>
<dbReference type="GO" id="GO:0045807">
    <property type="term" value="P:positive regulation of endocytosis"/>
    <property type="evidence" value="ECO:0007669"/>
    <property type="project" value="TreeGrafter"/>
</dbReference>
<dbReference type="PANTHER" id="PTHR13806">
    <property type="entry name" value="FLOTILLIN-RELATED"/>
    <property type="match status" value="1"/>
</dbReference>
<dbReference type="InterPro" id="IPR027705">
    <property type="entry name" value="Flotillin_fam"/>
</dbReference>
<reference evidence="6 7" key="1">
    <citation type="journal article" date="2024" name="BMC Genomics">
        <title>Genome assembly of redclaw crayfish (Cherax quadricarinatus) provides insights into its immune adaptation and hypoxia tolerance.</title>
        <authorList>
            <person name="Liu Z."/>
            <person name="Zheng J."/>
            <person name="Li H."/>
            <person name="Fang K."/>
            <person name="Wang S."/>
            <person name="He J."/>
            <person name="Zhou D."/>
            <person name="Weng S."/>
            <person name="Chi M."/>
            <person name="Gu Z."/>
            <person name="He J."/>
            <person name="Li F."/>
            <person name="Wang M."/>
        </authorList>
    </citation>
    <scope>NUCLEOTIDE SEQUENCE [LARGE SCALE GENOMIC DNA]</scope>
    <source>
        <strain evidence="6">ZL_2023a</strain>
    </source>
</reference>
<comment type="similarity">
    <text evidence="2 4">Belongs to the band 7/mec-2 family. Flotillin subfamily.</text>
</comment>
<evidence type="ECO:0000256" key="1">
    <source>
        <dbReference type="ARBA" id="ARBA00004370"/>
    </source>
</evidence>
<evidence type="ECO:0000313" key="7">
    <source>
        <dbReference type="Proteomes" id="UP001445076"/>
    </source>
</evidence>
<evidence type="ECO:0000256" key="3">
    <source>
        <dbReference type="ARBA" id="ARBA00023136"/>
    </source>
</evidence>
<evidence type="ECO:0000256" key="2">
    <source>
        <dbReference type="ARBA" id="ARBA00007161"/>
    </source>
</evidence>
<evidence type="ECO:0000313" key="6">
    <source>
        <dbReference type="EMBL" id="KAK8751068.1"/>
    </source>
</evidence>
<feature type="domain" description="Band 7" evidence="5">
    <location>
        <begin position="4"/>
        <end position="172"/>
    </location>
</feature>
<comment type="subcellular location">
    <subcellularLocation>
        <location evidence="1">Membrane</location>
    </subcellularLocation>
</comment>
<dbReference type="GO" id="GO:0072659">
    <property type="term" value="P:protein localization to plasma membrane"/>
    <property type="evidence" value="ECO:0007669"/>
    <property type="project" value="TreeGrafter"/>
</dbReference>
<dbReference type="GO" id="GO:2000049">
    <property type="term" value="P:positive regulation of cell-cell adhesion mediated by cadherin"/>
    <property type="evidence" value="ECO:0007669"/>
    <property type="project" value="TreeGrafter"/>
</dbReference>
<feature type="non-terminal residue" evidence="6">
    <location>
        <position position="332"/>
    </location>
</feature>
<dbReference type="GO" id="GO:1901890">
    <property type="term" value="P:positive regulation of cell junction assembly"/>
    <property type="evidence" value="ECO:0007669"/>
    <property type="project" value="TreeGrafter"/>
</dbReference>
<dbReference type="Pfam" id="PF01145">
    <property type="entry name" value="Band_7"/>
    <property type="match status" value="1"/>
</dbReference>
<dbReference type="EMBL" id="JARKIK010000006">
    <property type="protein sequence ID" value="KAK8751068.1"/>
    <property type="molecule type" value="Genomic_DNA"/>
</dbReference>
<proteinExistence type="inferred from homology"/>
<dbReference type="GO" id="GO:0002090">
    <property type="term" value="P:regulation of receptor internalization"/>
    <property type="evidence" value="ECO:0007669"/>
    <property type="project" value="TreeGrafter"/>
</dbReference>
<evidence type="ECO:0000259" key="5">
    <source>
        <dbReference type="SMART" id="SM00244"/>
    </source>
</evidence>
<dbReference type="SMART" id="SM00244">
    <property type="entry name" value="PHB"/>
    <property type="match status" value="1"/>
</dbReference>
<dbReference type="InterPro" id="IPR001107">
    <property type="entry name" value="Band_7"/>
</dbReference>
<dbReference type="GO" id="GO:0070528">
    <property type="term" value="P:protein kinase C signaling"/>
    <property type="evidence" value="ECO:0007669"/>
    <property type="project" value="TreeGrafter"/>
</dbReference>
<accession>A0AAW0YGM9</accession>
<keyword evidence="3" id="KW-0472">Membrane</keyword>